<dbReference type="AlphaFoldDB" id="A0A917DZC7"/>
<evidence type="ECO:0000256" key="11">
    <source>
        <dbReference type="RuleBase" id="RU363038"/>
    </source>
</evidence>
<dbReference type="PROSITE" id="PS00178">
    <property type="entry name" value="AA_TRNA_LIGASE_I"/>
    <property type="match status" value="1"/>
</dbReference>
<evidence type="ECO:0000256" key="6">
    <source>
        <dbReference type="ARBA" id="ARBA00022840"/>
    </source>
</evidence>
<keyword evidence="3 10" id="KW-0963">Cytoplasm</keyword>
<dbReference type="GO" id="GO:0006420">
    <property type="term" value="P:arginyl-tRNA aminoacylation"/>
    <property type="evidence" value="ECO:0007669"/>
    <property type="project" value="UniProtKB-UniRule"/>
</dbReference>
<name>A0A917DZC7_9HYPH</name>
<dbReference type="InterPro" id="IPR036695">
    <property type="entry name" value="Arg-tRNA-synth_N_sf"/>
</dbReference>
<dbReference type="PRINTS" id="PR01038">
    <property type="entry name" value="TRNASYNTHARG"/>
</dbReference>
<dbReference type="Gene3D" id="1.10.730.10">
    <property type="entry name" value="Isoleucyl-tRNA Synthetase, Domain 1"/>
    <property type="match status" value="1"/>
</dbReference>
<dbReference type="GO" id="GO:0004814">
    <property type="term" value="F:arginine-tRNA ligase activity"/>
    <property type="evidence" value="ECO:0007669"/>
    <property type="project" value="UniProtKB-UniRule"/>
</dbReference>
<comment type="similarity">
    <text evidence="2 10 11">Belongs to the class-I aminoacyl-tRNA synthetase family.</text>
</comment>
<dbReference type="InterPro" id="IPR008909">
    <property type="entry name" value="DALR_anticod-bd"/>
</dbReference>
<dbReference type="SMART" id="SM01016">
    <property type="entry name" value="Arg_tRNA_synt_N"/>
    <property type="match status" value="1"/>
</dbReference>
<dbReference type="InterPro" id="IPR014729">
    <property type="entry name" value="Rossmann-like_a/b/a_fold"/>
</dbReference>
<dbReference type="InterPro" id="IPR035684">
    <property type="entry name" value="ArgRS_core"/>
</dbReference>
<dbReference type="SMART" id="SM00836">
    <property type="entry name" value="DALR_1"/>
    <property type="match status" value="1"/>
</dbReference>
<gene>
    <name evidence="10 14" type="primary">argS</name>
    <name evidence="14" type="ORF">GCM10011390_02200</name>
</gene>
<dbReference type="Pfam" id="PF00750">
    <property type="entry name" value="tRNA-synt_1d"/>
    <property type="match status" value="1"/>
</dbReference>
<dbReference type="PANTHER" id="PTHR11956:SF5">
    <property type="entry name" value="ARGININE--TRNA LIGASE, CYTOPLASMIC"/>
    <property type="match status" value="1"/>
</dbReference>
<comment type="catalytic activity">
    <reaction evidence="9 10">
        <text>tRNA(Arg) + L-arginine + ATP = L-arginyl-tRNA(Arg) + AMP + diphosphate</text>
        <dbReference type="Rhea" id="RHEA:20301"/>
        <dbReference type="Rhea" id="RHEA-COMP:9658"/>
        <dbReference type="Rhea" id="RHEA-COMP:9673"/>
        <dbReference type="ChEBI" id="CHEBI:30616"/>
        <dbReference type="ChEBI" id="CHEBI:32682"/>
        <dbReference type="ChEBI" id="CHEBI:33019"/>
        <dbReference type="ChEBI" id="CHEBI:78442"/>
        <dbReference type="ChEBI" id="CHEBI:78513"/>
        <dbReference type="ChEBI" id="CHEBI:456215"/>
        <dbReference type="EC" id="6.1.1.19"/>
    </reaction>
</comment>
<dbReference type="PANTHER" id="PTHR11956">
    <property type="entry name" value="ARGINYL-TRNA SYNTHETASE"/>
    <property type="match status" value="1"/>
</dbReference>
<keyword evidence="4 10" id="KW-0436">Ligase</keyword>
<dbReference type="GO" id="GO:0005524">
    <property type="term" value="F:ATP binding"/>
    <property type="evidence" value="ECO:0007669"/>
    <property type="project" value="UniProtKB-UniRule"/>
</dbReference>
<sequence>MPISDPLETLMNIFADFETRIRKAVGAVLGTDAPDLSRIAVEPPRDAGHGDLSTNAAMVLAKPLGRKPRELGETFAEALRGNADVEAVEVAGPGFINLRLKPAYWTNHLAEVLERGLDYGRAAPTGRRINVEYVSANPTGPMHVGHCRGAVVGDSIANLLAFAGAEVVKEYYINDAGEQVNVLARSVFLRYREALGETIGEIPAGLYPGDYLKPVGAALALTRRDELKRMDEAEWLPIVRDYAINAMMMMIRDDLKRLGIEHEVFFSERSLHARNGGNASRIAETVAALQERGIVYQGTLPPPKGQLPEDWEDREQTLLRSTEVGDDMDRPLVKSNGSYTYFAADVAYFADKFARGFDEMVYVLGADHGGYVKRLEAVAKAVSAGRAEASVVLCQLVKLYRDGEPVKMSKRSGDFVTLAEVVEEVGRDPVRFMMLYRKSDAPLDFDFAKVTEQSKDNPVFYVQYAHARAASVFRQAQGAGIEVPADAALADRERLALLADEGEIGLIRKLAEYPRLVLAAAEAKEPHRVAFYLYDLAQLFHAQYNRGRDVPGLRFVNPDEPRLTLARLGLVRGVASVVASGLKLIGADAPDEMR</sequence>
<dbReference type="FunFam" id="1.10.730.10:FF:000008">
    <property type="entry name" value="Arginine--tRNA ligase"/>
    <property type="match status" value="1"/>
</dbReference>
<dbReference type="InterPro" id="IPR001412">
    <property type="entry name" value="aa-tRNA-synth_I_CS"/>
</dbReference>
<dbReference type="SUPFAM" id="SSF47323">
    <property type="entry name" value="Anticodon-binding domain of a subclass of class I aminoacyl-tRNA synthetases"/>
    <property type="match status" value="1"/>
</dbReference>
<proteinExistence type="inferred from homology"/>
<dbReference type="HAMAP" id="MF_00123">
    <property type="entry name" value="Arg_tRNA_synth"/>
    <property type="match status" value="1"/>
</dbReference>
<keyword evidence="6 10" id="KW-0067">ATP-binding</keyword>
<feature type="short sequence motif" description="'HIGH' region" evidence="10">
    <location>
        <begin position="136"/>
        <end position="146"/>
    </location>
</feature>
<dbReference type="SUPFAM" id="SSF52374">
    <property type="entry name" value="Nucleotidylyl transferase"/>
    <property type="match status" value="1"/>
</dbReference>
<evidence type="ECO:0000256" key="5">
    <source>
        <dbReference type="ARBA" id="ARBA00022741"/>
    </source>
</evidence>
<dbReference type="Gene3D" id="3.30.1360.70">
    <property type="entry name" value="Arginyl tRNA synthetase N-terminal domain"/>
    <property type="match status" value="1"/>
</dbReference>
<accession>A0A917DZC7</accession>
<feature type="domain" description="Arginyl tRNA synthetase N-terminal" evidence="13">
    <location>
        <begin position="15"/>
        <end position="100"/>
    </location>
</feature>
<evidence type="ECO:0000259" key="12">
    <source>
        <dbReference type="SMART" id="SM00836"/>
    </source>
</evidence>
<feature type="domain" description="DALR anticodon binding" evidence="12">
    <location>
        <begin position="462"/>
        <end position="593"/>
    </location>
</feature>
<dbReference type="InterPro" id="IPR001278">
    <property type="entry name" value="Arg-tRNA-ligase"/>
</dbReference>
<dbReference type="EC" id="6.1.1.19" evidence="10"/>
<evidence type="ECO:0000256" key="10">
    <source>
        <dbReference type="HAMAP-Rule" id="MF_00123"/>
    </source>
</evidence>
<evidence type="ECO:0000256" key="2">
    <source>
        <dbReference type="ARBA" id="ARBA00005594"/>
    </source>
</evidence>
<dbReference type="CDD" id="cd00671">
    <property type="entry name" value="ArgRS_core"/>
    <property type="match status" value="1"/>
</dbReference>
<evidence type="ECO:0000259" key="13">
    <source>
        <dbReference type="SMART" id="SM01016"/>
    </source>
</evidence>
<organism evidence="14 15">
    <name type="scientific">Aureimonas endophytica</name>
    <dbReference type="NCBI Taxonomy" id="2027858"/>
    <lineage>
        <taxon>Bacteria</taxon>
        <taxon>Pseudomonadati</taxon>
        <taxon>Pseudomonadota</taxon>
        <taxon>Alphaproteobacteria</taxon>
        <taxon>Hyphomicrobiales</taxon>
        <taxon>Aurantimonadaceae</taxon>
        <taxon>Aureimonas</taxon>
    </lineage>
</organism>
<dbReference type="GO" id="GO:0005737">
    <property type="term" value="C:cytoplasm"/>
    <property type="evidence" value="ECO:0007669"/>
    <property type="project" value="UniProtKB-SubCell"/>
</dbReference>
<comment type="subcellular location">
    <subcellularLocation>
        <location evidence="1 10">Cytoplasm</location>
    </subcellularLocation>
</comment>
<evidence type="ECO:0000313" key="14">
    <source>
        <dbReference type="EMBL" id="GGD87098.1"/>
    </source>
</evidence>
<dbReference type="InterPro" id="IPR009080">
    <property type="entry name" value="tRNAsynth_Ia_anticodon-bd"/>
</dbReference>
<dbReference type="NCBIfam" id="TIGR00456">
    <property type="entry name" value="argS"/>
    <property type="match status" value="1"/>
</dbReference>
<dbReference type="Proteomes" id="UP000644699">
    <property type="component" value="Unassembled WGS sequence"/>
</dbReference>
<keyword evidence="15" id="KW-1185">Reference proteome</keyword>
<keyword evidence="5 10" id="KW-0547">Nucleotide-binding</keyword>
<comment type="subunit">
    <text evidence="10">Monomer.</text>
</comment>
<dbReference type="Gene3D" id="3.40.50.620">
    <property type="entry name" value="HUPs"/>
    <property type="match status" value="1"/>
</dbReference>
<evidence type="ECO:0000313" key="15">
    <source>
        <dbReference type="Proteomes" id="UP000644699"/>
    </source>
</evidence>
<dbReference type="EMBL" id="BMIQ01000001">
    <property type="protein sequence ID" value="GGD87098.1"/>
    <property type="molecule type" value="Genomic_DNA"/>
</dbReference>
<evidence type="ECO:0000256" key="4">
    <source>
        <dbReference type="ARBA" id="ARBA00022598"/>
    </source>
</evidence>
<dbReference type="InterPro" id="IPR005148">
    <property type="entry name" value="Arg-tRNA-synth_N"/>
</dbReference>
<reference evidence="14" key="1">
    <citation type="journal article" date="2014" name="Int. J. Syst. Evol. Microbiol.">
        <title>Complete genome sequence of Corynebacterium casei LMG S-19264T (=DSM 44701T), isolated from a smear-ripened cheese.</title>
        <authorList>
            <consortium name="US DOE Joint Genome Institute (JGI-PGF)"/>
            <person name="Walter F."/>
            <person name="Albersmeier A."/>
            <person name="Kalinowski J."/>
            <person name="Ruckert C."/>
        </authorList>
    </citation>
    <scope>NUCLEOTIDE SEQUENCE</scope>
    <source>
        <strain evidence="14">CGMCC 1.15367</strain>
    </source>
</reference>
<evidence type="ECO:0000256" key="1">
    <source>
        <dbReference type="ARBA" id="ARBA00004496"/>
    </source>
</evidence>
<dbReference type="Pfam" id="PF03485">
    <property type="entry name" value="Arg_tRNA_synt_N"/>
    <property type="match status" value="1"/>
</dbReference>
<evidence type="ECO:0000256" key="7">
    <source>
        <dbReference type="ARBA" id="ARBA00022917"/>
    </source>
</evidence>
<dbReference type="SUPFAM" id="SSF55190">
    <property type="entry name" value="Arginyl-tRNA synthetase (ArgRS), N-terminal 'additional' domain"/>
    <property type="match status" value="1"/>
</dbReference>
<comment type="caution">
    <text evidence="14">The sequence shown here is derived from an EMBL/GenBank/DDBJ whole genome shotgun (WGS) entry which is preliminary data.</text>
</comment>
<dbReference type="Pfam" id="PF05746">
    <property type="entry name" value="DALR_1"/>
    <property type="match status" value="1"/>
</dbReference>
<evidence type="ECO:0000256" key="9">
    <source>
        <dbReference type="ARBA" id="ARBA00049339"/>
    </source>
</evidence>
<protein>
    <recommendedName>
        <fullName evidence="10">Arginine--tRNA ligase</fullName>
        <ecNumber evidence="10">6.1.1.19</ecNumber>
    </recommendedName>
    <alternativeName>
        <fullName evidence="10">Arginyl-tRNA synthetase</fullName>
        <shortName evidence="10">ArgRS</shortName>
    </alternativeName>
</protein>
<reference evidence="14" key="2">
    <citation type="submission" date="2020-09" db="EMBL/GenBank/DDBJ databases">
        <authorList>
            <person name="Sun Q."/>
            <person name="Zhou Y."/>
        </authorList>
    </citation>
    <scope>NUCLEOTIDE SEQUENCE</scope>
    <source>
        <strain evidence="14">CGMCC 1.15367</strain>
    </source>
</reference>
<evidence type="ECO:0000256" key="8">
    <source>
        <dbReference type="ARBA" id="ARBA00023146"/>
    </source>
</evidence>
<keyword evidence="8 10" id="KW-0030">Aminoacyl-tRNA synthetase</keyword>
<evidence type="ECO:0000256" key="3">
    <source>
        <dbReference type="ARBA" id="ARBA00022490"/>
    </source>
</evidence>
<keyword evidence="7 10" id="KW-0648">Protein biosynthesis</keyword>